<organism evidence="2">
    <name type="scientific">Tanacetum cinerariifolium</name>
    <name type="common">Dalmatian daisy</name>
    <name type="synonym">Chrysanthemum cinerariifolium</name>
    <dbReference type="NCBI Taxonomy" id="118510"/>
    <lineage>
        <taxon>Eukaryota</taxon>
        <taxon>Viridiplantae</taxon>
        <taxon>Streptophyta</taxon>
        <taxon>Embryophyta</taxon>
        <taxon>Tracheophyta</taxon>
        <taxon>Spermatophyta</taxon>
        <taxon>Magnoliopsida</taxon>
        <taxon>eudicotyledons</taxon>
        <taxon>Gunneridae</taxon>
        <taxon>Pentapetalae</taxon>
        <taxon>asterids</taxon>
        <taxon>campanulids</taxon>
        <taxon>Asterales</taxon>
        <taxon>Asteraceae</taxon>
        <taxon>Asteroideae</taxon>
        <taxon>Anthemideae</taxon>
        <taxon>Anthemidinae</taxon>
        <taxon>Tanacetum</taxon>
    </lineage>
</organism>
<reference evidence="2" key="1">
    <citation type="journal article" date="2019" name="Sci. Rep.">
        <title>Draft genome of Tanacetum cinerariifolium, the natural source of mosquito coil.</title>
        <authorList>
            <person name="Yamashiro T."/>
            <person name="Shiraishi A."/>
            <person name="Satake H."/>
            <person name="Nakayama K."/>
        </authorList>
    </citation>
    <scope>NUCLEOTIDE SEQUENCE</scope>
</reference>
<feature type="compositionally biased region" description="Basic and acidic residues" evidence="1">
    <location>
        <begin position="84"/>
        <end position="96"/>
    </location>
</feature>
<comment type="caution">
    <text evidence="2">The sequence shown here is derived from an EMBL/GenBank/DDBJ whole genome shotgun (WGS) entry which is preliminary data.</text>
</comment>
<sequence>DDAKSLFDPVTEFDKEGVPRITLNDEVITQSIYVPIEFTSNSIVDIKSFSEKDHQNTVLLCPAPRHPEGGPGHRQVQLQHQRQHLHDCRERADRPRYPQARHPGAARAAALALRPPPR</sequence>
<accession>A0A699SX73</accession>
<name>A0A699SX73_TANCI</name>
<feature type="region of interest" description="Disordered" evidence="1">
    <location>
        <begin position="64"/>
        <end position="118"/>
    </location>
</feature>
<feature type="non-terminal residue" evidence="2">
    <location>
        <position position="1"/>
    </location>
</feature>
<proteinExistence type="predicted"/>
<feature type="compositionally biased region" description="Low complexity" evidence="1">
    <location>
        <begin position="100"/>
        <end position="118"/>
    </location>
</feature>
<dbReference type="AlphaFoldDB" id="A0A699SX73"/>
<evidence type="ECO:0000313" key="2">
    <source>
        <dbReference type="EMBL" id="GFD02517.1"/>
    </source>
</evidence>
<evidence type="ECO:0000256" key="1">
    <source>
        <dbReference type="SAM" id="MobiDB-lite"/>
    </source>
</evidence>
<dbReference type="EMBL" id="BKCJ011198604">
    <property type="protein sequence ID" value="GFD02517.1"/>
    <property type="molecule type" value="Genomic_DNA"/>
</dbReference>
<protein>
    <submittedName>
        <fullName evidence="2">Uncharacterized protein</fullName>
    </submittedName>
</protein>
<gene>
    <name evidence="2" type="ORF">Tci_874486</name>
</gene>